<keyword evidence="2" id="KW-1185">Reference proteome</keyword>
<organism evidence="1 2">
    <name type="scientific">Trema orientale</name>
    <name type="common">Charcoal tree</name>
    <name type="synonym">Celtis orientalis</name>
    <dbReference type="NCBI Taxonomy" id="63057"/>
    <lineage>
        <taxon>Eukaryota</taxon>
        <taxon>Viridiplantae</taxon>
        <taxon>Streptophyta</taxon>
        <taxon>Embryophyta</taxon>
        <taxon>Tracheophyta</taxon>
        <taxon>Spermatophyta</taxon>
        <taxon>Magnoliopsida</taxon>
        <taxon>eudicotyledons</taxon>
        <taxon>Gunneridae</taxon>
        <taxon>Pentapetalae</taxon>
        <taxon>rosids</taxon>
        <taxon>fabids</taxon>
        <taxon>Rosales</taxon>
        <taxon>Cannabaceae</taxon>
        <taxon>Trema</taxon>
    </lineage>
</organism>
<gene>
    <name evidence="1" type="ORF">TorRG33x02_118430</name>
</gene>
<evidence type="ECO:0000313" key="2">
    <source>
        <dbReference type="Proteomes" id="UP000237000"/>
    </source>
</evidence>
<protein>
    <submittedName>
        <fullName evidence="1">Uncharacterized protein</fullName>
    </submittedName>
</protein>
<sequence length="74" mass="8687">MRLSPESKQSEVRRDGVRFKTIVKTWVSLRRIHSICQRASQAHNLDPIVESLKQVAEGLRHRQIIVFVESHKNR</sequence>
<reference evidence="2" key="1">
    <citation type="submission" date="2016-06" db="EMBL/GenBank/DDBJ databases">
        <title>Parallel loss of symbiosis genes in relatives of nitrogen-fixing non-legume Parasponia.</title>
        <authorList>
            <person name="Van Velzen R."/>
            <person name="Holmer R."/>
            <person name="Bu F."/>
            <person name="Rutten L."/>
            <person name="Van Zeijl A."/>
            <person name="Liu W."/>
            <person name="Santuari L."/>
            <person name="Cao Q."/>
            <person name="Sharma T."/>
            <person name="Shen D."/>
            <person name="Roswanjaya Y."/>
            <person name="Wardhani T."/>
            <person name="Kalhor M.S."/>
            <person name="Jansen J."/>
            <person name="Van den Hoogen J."/>
            <person name="Gungor B."/>
            <person name="Hartog M."/>
            <person name="Hontelez J."/>
            <person name="Verver J."/>
            <person name="Yang W.-C."/>
            <person name="Schijlen E."/>
            <person name="Repin R."/>
            <person name="Schilthuizen M."/>
            <person name="Schranz E."/>
            <person name="Heidstra R."/>
            <person name="Miyata K."/>
            <person name="Fedorova E."/>
            <person name="Kohlen W."/>
            <person name="Bisseling T."/>
            <person name="Smit S."/>
            <person name="Geurts R."/>
        </authorList>
    </citation>
    <scope>NUCLEOTIDE SEQUENCE [LARGE SCALE GENOMIC DNA]</scope>
    <source>
        <strain evidence="2">cv. RG33-2</strain>
    </source>
</reference>
<comment type="caution">
    <text evidence="1">The sequence shown here is derived from an EMBL/GenBank/DDBJ whole genome shotgun (WGS) entry which is preliminary data.</text>
</comment>
<name>A0A2P5F3H6_TREOI</name>
<dbReference type="EMBL" id="JXTC01000066">
    <property type="protein sequence ID" value="PON92338.1"/>
    <property type="molecule type" value="Genomic_DNA"/>
</dbReference>
<dbReference type="InParanoid" id="A0A2P5F3H6"/>
<dbReference type="Proteomes" id="UP000237000">
    <property type="component" value="Unassembled WGS sequence"/>
</dbReference>
<proteinExistence type="predicted"/>
<feature type="non-terminal residue" evidence="1">
    <location>
        <position position="74"/>
    </location>
</feature>
<dbReference type="AlphaFoldDB" id="A0A2P5F3H6"/>
<accession>A0A2P5F3H6</accession>
<evidence type="ECO:0000313" key="1">
    <source>
        <dbReference type="EMBL" id="PON92338.1"/>
    </source>
</evidence>
<dbReference type="OrthoDB" id="10369134at2759"/>